<dbReference type="Proteomes" id="UP000077881">
    <property type="component" value="Unassembled WGS sequence"/>
</dbReference>
<dbReference type="Gene3D" id="3.90.1200.10">
    <property type="match status" value="1"/>
</dbReference>
<dbReference type="PATRIC" id="fig|217031.6.peg.3058"/>
<dbReference type="InterPro" id="IPR051678">
    <property type="entry name" value="AGP_Transferase"/>
</dbReference>
<organism evidence="2 3">
    <name type="scientific">Lederbergia galactosidilytica</name>
    <dbReference type="NCBI Taxonomy" id="217031"/>
    <lineage>
        <taxon>Bacteria</taxon>
        <taxon>Bacillati</taxon>
        <taxon>Bacillota</taxon>
        <taxon>Bacilli</taxon>
        <taxon>Bacillales</taxon>
        <taxon>Bacillaceae</taxon>
        <taxon>Lederbergia</taxon>
    </lineage>
</organism>
<evidence type="ECO:0000313" key="2">
    <source>
        <dbReference type="EMBL" id="OAK69120.1"/>
    </source>
</evidence>
<reference evidence="2 3" key="1">
    <citation type="submission" date="2015-05" db="EMBL/GenBank/DDBJ databases">
        <title>Comparison of genome.</title>
        <authorList>
            <person name="Zheng Z."/>
            <person name="Sun M."/>
        </authorList>
    </citation>
    <scope>NUCLEOTIDE SEQUENCE [LARGE SCALE GENOMIC DNA]</scope>
    <source>
        <strain evidence="2 3">G25-74</strain>
    </source>
</reference>
<dbReference type="Gene3D" id="3.30.200.150">
    <property type="match status" value="1"/>
</dbReference>
<dbReference type="PANTHER" id="PTHR21310">
    <property type="entry name" value="AMINOGLYCOSIDE PHOSPHOTRANSFERASE-RELATED-RELATED"/>
    <property type="match status" value="1"/>
</dbReference>
<evidence type="ECO:0000313" key="3">
    <source>
        <dbReference type="Proteomes" id="UP000077881"/>
    </source>
</evidence>
<dbReference type="InterPro" id="IPR002575">
    <property type="entry name" value="Aminoglycoside_PTrfase"/>
</dbReference>
<gene>
    <name evidence="2" type="ORF">ABB05_14230</name>
</gene>
<dbReference type="SUPFAM" id="SSF56112">
    <property type="entry name" value="Protein kinase-like (PK-like)"/>
    <property type="match status" value="1"/>
</dbReference>
<feature type="domain" description="Aminoglycoside phosphotransferase" evidence="1">
    <location>
        <begin position="28"/>
        <end position="245"/>
    </location>
</feature>
<protein>
    <recommendedName>
        <fullName evidence="1">Aminoglycoside phosphotransferase domain-containing protein</fullName>
    </recommendedName>
</protein>
<dbReference type="AlphaFoldDB" id="A0A177ZP74"/>
<dbReference type="Pfam" id="PF01636">
    <property type="entry name" value="APH"/>
    <property type="match status" value="1"/>
</dbReference>
<evidence type="ECO:0000259" key="1">
    <source>
        <dbReference type="Pfam" id="PF01636"/>
    </source>
</evidence>
<dbReference type="EMBL" id="LDJR01000054">
    <property type="protein sequence ID" value="OAK69120.1"/>
    <property type="molecule type" value="Genomic_DNA"/>
</dbReference>
<keyword evidence="3" id="KW-1185">Reference proteome</keyword>
<proteinExistence type="predicted"/>
<accession>A0A177ZP74</accession>
<comment type="caution">
    <text evidence="2">The sequence shown here is derived from an EMBL/GenBank/DDBJ whole genome shotgun (WGS) entry which is preliminary data.</text>
</comment>
<name>A0A177ZP74_9BACI</name>
<sequence length="309" mass="35901">MPSFKLDMDIHEATDKLTDLFKEQVTNVTAIEMGELSRVFSFNHQQNEYVIHFKRDRYSFDKAKYMFETYSSAALPIPKLIEIGSLSGMYYAISEKALGQPISKWDEENKVDSILNQLADHFTYMSQIPIDPNIGFGTLTEKGIASQKSWQEALMHFFDPAQLGFHHNWTNLYTISFLEKTLFTEGFNTMMSLAEYSPVEPHLVHGDFHLGNMLSDGQKVTGIVDWEMAMYGDFMFDLAGLHFWAPHLEFPQRVRKSWIESGKNIPYFEERLRCYLLLKGIDGLRFYAKKDDKGAYNYMRNRVIALLKE</sequence>
<dbReference type="OrthoDB" id="3806873at2"/>
<dbReference type="STRING" id="217031.ABB05_14230"/>
<dbReference type="RefSeq" id="WP_057984534.1">
    <property type="nucleotide sequence ID" value="NZ_LDJR01000054.1"/>
</dbReference>
<dbReference type="InterPro" id="IPR011009">
    <property type="entry name" value="Kinase-like_dom_sf"/>
</dbReference>